<dbReference type="InterPro" id="IPR043129">
    <property type="entry name" value="ATPase_NBD"/>
</dbReference>
<keyword evidence="2" id="KW-0418">Kinase</keyword>
<dbReference type="Gene3D" id="3.30.420.40">
    <property type="match status" value="1"/>
</dbReference>
<name>A0A443S5R2_9ACAR</name>
<dbReference type="SUPFAM" id="SSF53067">
    <property type="entry name" value="Actin-like ATPase domain"/>
    <property type="match status" value="1"/>
</dbReference>
<dbReference type="InterPro" id="IPR018484">
    <property type="entry name" value="FGGY_N"/>
</dbReference>
<comment type="caution">
    <text evidence="2">The sequence shown here is derived from an EMBL/GenBank/DDBJ whole genome shotgun (WGS) entry which is preliminary data.</text>
</comment>
<feature type="non-terminal residue" evidence="2">
    <location>
        <position position="66"/>
    </location>
</feature>
<dbReference type="VEuPathDB" id="VectorBase:LDEU009132"/>
<organism evidence="2 3">
    <name type="scientific">Leptotrombidium deliense</name>
    <dbReference type="NCBI Taxonomy" id="299467"/>
    <lineage>
        <taxon>Eukaryota</taxon>
        <taxon>Metazoa</taxon>
        <taxon>Ecdysozoa</taxon>
        <taxon>Arthropoda</taxon>
        <taxon>Chelicerata</taxon>
        <taxon>Arachnida</taxon>
        <taxon>Acari</taxon>
        <taxon>Acariformes</taxon>
        <taxon>Trombidiformes</taxon>
        <taxon>Prostigmata</taxon>
        <taxon>Anystina</taxon>
        <taxon>Parasitengona</taxon>
        <taxon>Trombiculoidea</taxon>
        <taxon>Trombiculidae</taxon>
        <taxon>Leptotrombidium</taxon>
    </lineage>
</organism>
<evidence type="ECO:0000313" key="2">
    <source>
        <dbReference type="EMBL" id="RWS22908.1"/>
    </source>
</evidence>
<evidence type="ECO:0000313" key="3">
    <source>
        <dbReference type="Proteomes" id="UP000288716"/>
    </source>
</evidence>
<dbReference type="GO" id="GO:0005975">
    <property type="term" value="P:carbohydrate metabolic process"/>
    <property type="evidence" value="ECO:0007669"/>
    <property type="project" value="InterPro"/>
</dbReference>
<gene>
    <name evidence="2" type="ORF">B4U80_13984</name>
</gene>
<proteinExistence type="predicted"/>
<accession>A0A443S5R2</accession>
<dbReference type="EMBL" id="NCKV01007604">
    <property type="protein sequence ID" value="RWS22908.1"/>
    <property type="molecule type" value="Genomic_DNA"/>
</dbReference>
<keyword evidence="3" id="KW-1185">Reference proteome</keyword>
<reference evidence="2 3" key="1">
    <citation type="journal article" date="2018" name="Gigascience">
        <title>Genomes of trombidid mites reveal novel predicted allergens and laterally-transferred genes associated with secondary metabolism.</title>
        <authorList>
            <person name="Dong X."/>
            <person name="Chaisiri K."/>
            <person name="Xia D."/>
            <person name="Armstrong S.D."/>
            <person name="Fang Y."/>
            <person name="Donnelly M.J."/>
            <person name="Kadowaki T."/>
            <person name="McGarry J.W."/>
            <person name="Darby A.C."/>
            <person name="Makepeace B.L."/>
        </authorList>
    </citation>
    <scope>NUCLEOTIDE SEQUENCE [LARGE SCALE GENOMIC DNA]</scope>
    <source>
        <strain evidence="2">UoL-UT</strain>
    </source>
</reference>
<sequence length="66" mass="7133">MSANHNSAVVEEFILSIDVGTTNVRSHLYNRQAELVGEACEAIEVINGERGSSEISPDSLWSSVVN</sequence>
<dbReference type="Proteomes" id="UP000288716">
    <property type="component" value="Unassembled WGS sequence"/>
</dbReference>
<dbReference type="Pfam" id="PF00370">
    <property type="entry name" value="FGGY_N"/>
    <property type="match status" value="1"/>
</dbReference>
<evidence type="ECO:0000259" key="1">
    <source>
        <dbReference type="Pfam" id="PF00370"/>
    </source>
</evidence>
<dbReference type="STRING" id="299467.A0A443S5R2"/>
<keyword evidence="2" id="KW-0808">Transferase</keyword>
<protein>
    <submittedName>
        <fullName evidence="2">Putative glycerol kinase 5-like protein</fullName>
    </submittedName>
</protein>
<feature type="domain" description="Carbohydrate kinase FGGY N-terminal" evidence="1">
    <location>
        <begin position="14"/>
        <end position="64"/>
    </location>
</feature>
<dbReference type="AlphaFoldDB" id="A0A443S5R2"/>
<dbReference type="OrthoDB" id="6278781at2759"/>
<dbReference type="GO" id="GO:0016301">
    <property type="term" value="F:kinase activity"/>
    <property type="evidence" value="ECO:0007669"/>
    <property type="project" value="UniProtKB-KW"/>
</dbReference>